<dbReference type="SUPFAM" id="SSF53822">
    <property type="entry name" value="Periplasmic binding protein-like I"/>
    <property type="match status" value="1"/>
</dbReference>
<dbReference type="PANTHER" id="PTHR38038:SF1">
    <property type="entry name" value="PENICILLIN-BINDING PROTEIN ACTIVATOR LPOA"/>
    <property type="match status" value="1"/>
</dbReference>
<organism evidence="10 11">
    <name type="scientific">Allochromatium tepidum</name>
    <dbReference type="NCBI Taxonomy" id="553982"/>
    <lineage>
        <taxon>Bacteria</taxon>
        <taxon>Pseudomonadati</taxon>
        <taxon>Pseudomonadota</taxon>
        <taxon>Gammaproteobacteria</taxon>
        <taxon>Chromatiales</taxon>
        <taxon>Chromatiaceae</taxon>
        <taxon>Allochromatium</taxon>
    </lineage>
</organism>
<dbReference type="RefSeq" id="WP_213379805.1">
    <property type="nucleotide sequence ID" value="NZ_AP024563.1"/>
</dbReference>
<dbReference type="Gene3D" id="1.25.40.650">
    <property type="match status" value="1"/>
</dbReference>
<keyword evidence="7" id="KW-0449">Lipoprotein</keyword>
<evidence type="ECO:0000313" key="10">
    <source>
        <dbReference type="EMBL" id="BCU05616.1"/>
    </source>
</evidence>
<protein>
    <submittedName>
        <fullName evidence="10">Penicillin-binding protein activator</fullName>
    </submittedName>
</protein>
<keyword evidence="3" id="KW-0573">Peptidoglycan synthesis</keyword>
<gene>
    <name evidence="10" type="ORF">Atep_02930</name>
</gene>
<accession>A0ABM7QIM8</accession>
<keyword evidence="6" id="KW-0998">Cell outer membrane</keyword>
<evidence type="ECO:0000256" key="7">
    <source>
        <dbReference type="ARBA" id="ARBA00023288"/>
    </source>
</evidence>
<name>A0ABM7QIM8_9GAMM</name>
<evidence type="ECO:0000256" key="6">
    <source>
        <dbReference type="ARBA" id="ARBA00023237"/>
    </source>
</evidence>
<dbReference type="Gene3D" id="1.25.40.10">
    <property type="entry name" value="Tetratricopeptide repeat domain"/>
    <property type="match status" value="1"/>
</dbReference>
<proteinExistence type="predicted"/>
<dbReference type="InterPro" id="IPR028082">
    <property type="entry name" value="Peripla_BP_I"/>
</dbReference>
<dbReference type="PANTHER" id="PTHR38038">
    <property type="entry name" value="PENICILLIN-BINDING PROTEIN ACTIVATOR LPOA"/>
    <property type="match status" value="1"/>
</dbReference>
<dbReference type="InterPro" id="IPR007443">
    <property type="entry name" value="LpoA"/>
</dbReference>
<dbReference type="Pfam" id="PF04348">
    <property type="entry name" value="LppC"/>
    <property type="match status" value="1"/>
</dbReference>
<evidence type="ECO:0000256" key="2">
    <source>
        <dbReference type="ARBA" id="ARBA00022960"/>
    </source>
</evidence>
<keyword evidence="5" id="KW-0564">Palmitate</keyword>
<dbReference type="InterPro" id="IPR011990">
    <property type="entry name" value="TPR-like_helical_dom_sf"/>
</dbReference>
<dbReference type="Gene3D" id="3.40.50.2300">
    <property type="match status" value="2"/>
</dbReference>
<keyword evidence="4" id="KW-0472">Membrane</keyword>
<dbReference type="CDD" id="cd06339">
    <property type="entry name" value="PBP1_YraM_LppC_lipoprotein-like"/>
    <property type="match status" value="1"/>
</dbReference>
<evidence type="ECO:0000256" key="5">
    <source>
        <dbReference type="ARBA" id="ARBA00023139"/>
    </source>
</evidence>
<feature type="chain" id="PRO_5046417808" evidence="9">
    <location>
        <begin position="23"/>
        <end position="621"/>
    </location>
</feature>
<evidence type="ECO:0000256" key="8">
    <source>
        <dbReference type="SAM" id="MobiDB-lite"/>
    </source>
</evidence>
<evidence type="ECO:0000256" key="3">
    <source>
        <dbReference type="ARBA" id="ARBA00022984"/>
    </source>
</evidence>
<keyword evidence="1 9" id="KW-0732">Signal</keyword>
<evidence type="ECO:0000313" key="11">
    <source>
        <dbReference type="Proteomes" id="UP000680679"/>
    </source>
</evidence>
<dbReference type="EMBL" id="AP024563">
    <property type="protein sequence ID" value="BCU05616.1"/>
    <property type="molecule type" value="Genomic_DNA"/>
</dbReference>
<feature type="region of interest" description="Disordered" evidence="8">
    <location>
        <begin position="596"/>
        <end position="621"/>
    </location>
</feature>
<dbReference type="Proteomes" id="UP000680679">
    <property type="component" value="Chromosome"/>
</dbReference>
<evidence type="ECO:0000256" key="1">
    <source>
        <dbReference type="ARBA" id="ARBA00022729"/>
    </source>
</evidence>
<keyword evidence="2" id="KW-0133">Cell shape</keyword>
<keyword evidence="11" id="KW-1185">Reference proteome</keyword>
<reference evidence="10 11" key="1">
    <citation type="submission" date="2021-04" db="EMBL/GenBank/DDBJ databases">
        <title>Complete genome sequencing of Allochromatium tepidum strain NZ.</title>
        <authorList>
            <person name="Tsukatani Y."/>
            <person name="Mori H."/>
        </authorList>
    </citation>
    <scope>NUCLEOTIDE SEQUENCE [LARGE SCALE GENOMIC DNA]</scope>
    <source>
        <strain evidence="10 11">NZ</strain>
    </source>
</reference>
<sequence length="621" mass="66031">MPKNRIDRTAFFPRRLLGPLFAAVLLSGCAVQPIQDPASLLTSVPSAELSRASSLEAQGQVDEAARLYLELAARAQAPAKSELRLKAAQAYLAGGRVGRARETLDGLKPSELVGGQPERSQLLRAELDLAAGRPKVAIVELNRLPGNLPKSLKIRRLGLLAAAQRLGNDPVAGAESLAELDALLDGPARLTNQVALVATLALIGEDELLKLTRTGRGSMKGWAEIAQLARSHGADPRRLDDAYRQWRQGRTSHPALPELARAYGGDGPGGYASGRRVTVMLPGGGRFAAAAKAVRDGIQAAGRLDPGDRRPSLDFADSTNAGRVRALHTSAIARGADYVIGPLEKPAVDALIDAGTSPIPTLALNESTEAERRAPNLFQFALSPENEAAEAANKGFALGARRAFVLHPNDAWGRRLANAFSAQWRAQGGTLAGQAGFDPAWSNYDKTLGRLMDGQRADLLFLVATAEMARKLHPQIRSAANKPLIVISTSHVYSGHFDANADQALVGLYFVDIPWMLDLGGPGPLARRTVMARTDSASGPLARLYAMGIDAYRLAPRLSELEANPGAYYPGQTGGLAVDPLGRLTRQLVLGRFTESGPRLANGMEPPGEKRVESTRALGPE</sequence>
<evidence type="ECO:0000256" key="4">
    <source>
        <dbReference type="ARBA" id="ARBA00023136"/>
    </source>
</evidence>
<evidence type="ECO:0000256" key="9">
    <source>
        <dbReference type="SAM" id="SignalP"/>
    </source>
</evidence>
<dbReference type="PROSITE" id="PS51257">
    <property type="entry name" value="PROKAR_LIPOPROTEIN"/>
    <property type="match status" value="1"/>
</dbReference>
<feature type="signal peptide" evidence="9">
    <location>
        <begin position="1"/>
        <end position="22"/>
    </location>
</feature>